<evidence type="ECO:0000313" key="4">
    <source>
        <dbReference type="Proteomes" id="UP000095023"/>
    </source>
</evidence>
<dbReference type="InterPro" id="IPR036869">
    <property type="entry name" value="J_dom_sf"/>
</dbReference>
<dbReference type="GO" id="GO:0051082">
    <property type="term" value="F:unfolded protein binding"/>
    <property type="evidence" value="ECO:0007669"/>
    <property type="project" value="TreeGrafter"/>
</dbReference>
<dbReference type="AlphaFoldDB" id="A0A1E4TLZ8"/>
<reference evidence="4" key="1">
    <citation type="submission" date="2016-02" db="EMBL/GenBank/DDBJ databases">
        <title>Comparative genomics of biotechnologically important yeasts.</title>
        <authorList>
            <consortium name="DOE Joint Genome Institute"/>
            <person name="Riley R."/>
            <person name="Haridas S."/>
            <person name="Wolfe K.H."/>
            <person name="Lopes M.R."/>
            <person name="Hittinger C.T."/>
            <person name="Goker M."/>
            <person name="Salamov A."/>
            <person name="Wisecaver J."/>
            <person name="Long T.M."/>
            <person name="Aerts A.L."/>
            <person name="Barry K."/>
            <person name="Choi C."/>
            <person name="Clum A."/>
            <person name="Coughlan A.Y."/>
            <person name="Deshpande S."/>
            <person name="Douglass A.P."/>
            <person name="Hanson S.J."/>
            <person name="Klenk H.-P."/>
            <person name="Labutti K."/>
            <person name="Lapidus A."/>
            <person name="Lindquist E."/>
            <person name="Lipzen A."/>
            <person name="Meier-Kolthoff J.P."/>
            <person name="Ohm R.A."/>
            <person name="Otillar R.P."/>
            <person name="Pangilinan J."/>
            <person name="Peng Y."/>
            <person name="Rokas A."/>
            <person name="Rosa C.A."/>
            <person name="Scheuner C."/>
            <person name="Sibirny A.A."/>
            <person name="Slot J.C."/>
            <person name="Stielow J.B."/>
            <person name="Sun H."/>
            <person name="Kurtzman C.P."/>
            <person name="Blackwell M."/>
            <person name="Jeffries T.W."/>
            <person name="Grigoriev I.V."/>
        </authorList>
    </citation>
    <scope>NUCLEOTIDE SEQUENCE [LARGE SCALE GENOMIC DNA]</scope>
    <source>
        <strain evidence="4">NRRL Y-17796</strain>
    </source>
</reference>
<sequence length="627" mass="71084">MSALDYYEALEVAYDASMKEIKKAYYRLALVYHPDRASNCSDNGERFKLISNAYETLSDPILRHKYDLKVSHKYVKPRASTQNHQQHTKSKQQTAWQQYTQQHSPRSSPKSRPDPRSTPRSPPTRPQYKQQPKPQQSAQKGTTPTSKQTADTGSTRRSKPYSYNAYSYSSLHGTRFEYTSARSTKGTYTSSPEAEPSESSTFSFTPANDVHSQPTEHTERTKTTEAAEATSTAAGPHDKRTPRTFLRPHRSQPSTRTKPSNGSQNFEHARTQTSSAFAGQTESFADKVSDSFNFTFTPPDMPSTSSSEFSKPQTDTFSFTFAPQEMPPTAKHTPPTEEFKFTFTVPDEADVDPMPRSQTDEFRTYPFTFTARNLPKPDKSINTDDWLKTNNIKWPMFCSPLIRNIRMKERFHSHGFSSRFSHATTETESVKEFLENHLGSKFGGISLDDYDPYDLKTIMEALTAGDATAYSNSTFAQPAEDSEDVSIDEAPVSGPSKHRVSEPLEEIPLRVPKYDLHDSPVVLTLKPPRIPKLASSKELSPNEFKELAEMFGNYLQEWSAYEKLVASYFVERAEANERNMPNIMTETSSFTRYVGSMIQDAAVRKQWTDASARHTKFLHEGRVLMDL</sequence>
<dbReference type="InterPro" id="IPR018253">
    <property type="entry name" value="DnaJ_domain_CS"/>
</dbReference>
<feature type="compositionally biased region" description="Low complexity" evidence="1">
    <location>
        <begin position="189"/>
        <end position="207"/>
    </location>
</feature>
<feature type="region of interest" description="Disordered" evidence="1">
    <location>
        <begin position="76"/>
        <end position="161"/>
    </location>
</feature>
<name>A0A1E4TLZ8_9ASCO</name>
<protein>
    <recommendedName>
        <fullName evidence="2">J domain-containing protein</fullName>
    </recommendedName>
</protein>
<organism evidence="3 4">
    <name type="scientific">Tortispora caseinolytica NRRL Y-17796</name>
    <dbReference type="NCBI Taxonomy" id="767744"/>
    <lineage>
        <taxon>Eukaryota</taxon>
        <taxon>Fungi</taxon>
        <taxon>Dikarya</taxon>
        <taxon>Ascomycota</taxon>
        <taxon>Saccharomycotina</taxon>
        <taxon>Trigonopsidomycetes</taxon>
        <taxon>Trigonopsidales</taxon>
        <taxon>Trigonopsidaceae</taxon>
        <taxon>Tortispora</taxon>
    </lineage>
</organism>
<feature type="region of interest" description="Disordered" evidence="1">
    <location>
        <begin position="477"/>
        <end position="501"/>
    </location>
</feature>
<dbReference type="EMBL" id="KV453841">
    <property type="protein sequence ID" value="ODV92668.1"/>
    <property type="molecule type" value="Genomic_DNA"/>
</dbReference>
<dbReference type="Pfam" id="PF00226">
    <property type="entry name" value="DnaJ"/>
    <property type="match status" value="1"/>
</dbReference>
<feature type="domain" description="J" evidence="2">
    <location>
        <begin position="5"/>
        <end position="70"/>
    </location>
</feature>
<accession>A0A1E4TLZ8</accession>
<feature type="compositionally biased region" description="Polar residues" evidence="1">
    <location>
        <begin position="141"/>
        <end position="155"/>
    </location>
</feature>
<evidence type="ECO:0000256" key="1">
    <source>
        <dbReference type="SAM" id="MobiDB-lite"/>
    </source>
</evidence>
<dbReference type="PANTHER" id="PTHR43096">
    <property type="entry name" value="DNAJ HOMOLOG 1, MITOCHONDRIAL-RELATED"/>
    <property type="match status" value="1"/>
</dbReference>
<feature type="compositionally biased region" description="Basic and acidic residues" evidence="1">
    <location>
        <begin position="214"/>
        <end position="225"/>
    </location>
</feature>
<dbReference type="OrthoDB" id="445556at2759"/>
<dbReference type="PROSITE" id="PS50076">
    <property type="entry name" value="DNAJ_2"/>
    <property type="match status" value="1"/>
</dbReference>
<feature type="compositionally biased region" description="Low complexity" evidence="1">
    <location>
        <begin position="92"/>
        <end position="110"/>
    </location>
</feature>
<feature type="compositionally biased region" description="Polar residues" evidence="1">
    <location>
        <begin position="251"/>
        <end position="277"/>
    </location>
</feature>
<dbReference type="PANTHER" id="PTHR43096:SF10">
    <property type="entry name" value="CHAPERONE PROTEIN DNAJ A6, CHLOROPLASTIC"/>
    <property type="match status" value="1"/>
</dbReference>
<proteinExistence type="predicted"/>
<dbReference type="Proteomes" id="UP000095023">
    <property type="component" value="Unassembled WGS sequence"/>
</dbReference>
<dbReference type="GO" id="GO:0005737">
    <property type="term" value="C:cytoplasm"/>
    <property type="evidence" value="ECO:0007669"/>
    <property type="project" value="TreeGrafter"/>
</dbReference>
<dbReference type="SUPFAM" id="SSF46565">
    <property type="entry name" value="Chaperone J-domain"/>
    <property type="match status" value="1"/>
</dbReference>
<feature type="compositionally biased region" description="Low complexity" evidence="1">
    <location>
        <begin position="126"/>
        <end position="140"/>
    </location>
</feature>
<gene>
    <name evidence="3" type="ORF">CANCADRAFT_43262</name>
</gene>
<dbReference type="CDD" id="cd06257">
    <property type="entry name" value="DnaJ"/>
    <property type="match status" value="1"/>
</dbReference>
<evidence type="ECO:0000313" key="3">
    <source>
        <dbReference type="EMBL" id="ODV92668.1"/>
    </source>
</evidence>
<feature type="region of interest" description="Disordered" evidence="1">
    <location>
        <begin position="184"/>
        <end position="277"/>
    </location>
</feature>
<evidence type="ECO:0000259" key="2">
    <source>
        <dbReference type="PROSITE" id="PS50076"/>
    </source>
</evidence>
<dbReference type="PRINTS" id="PR00625">
    <property type="entry name" value="JDOMAIN"/>
</dbReference>
<dbReference type="Gene3D" id="1.10.287.110">
    <property type="entry name" value="DnaJ domain"/>
    <property type="match status" value="1"/>
</dbReference>
<dbReference type="GO" id="GO:0042026">
    <property type="term" value="P:protein refolding"/>
    <property type="evidence" value="ECO:0007669"/>
    <property type="project" value="TreeGrafter"/>
</dbReference>
<dbReference type="SMART" id="SM00271">
    <property type="entry name" value="DnaJ"/>
    <property type="match status" value="1"/>
</dbReference>
<dbReference type="InterPro" id="IPR001623">
    <property type="entry name" value="DnaJ_domain"/>
</dbReference>
<dbReference type="PROSITE" id="PS00636">
    <property type="entry name" value="DNAJ_1"/>
    <property type="match status" value="1"/>
</dbReference>
<keyword evidence="4" id="KW-1185">Reference proteome</keyword>